<dbReference type="InterPro" id="IPR051448">
    <property type="entry name" value="CdaR-like_regulators"/>
</dbReference>
<evidence type="ECO:0000313" key="5">
    <source>
        <dbReference type="Proteomes" id="UP000677234"/>
    </source>
</evidence>
<dbReference type="Gene3D" id="1.10.10.2840">
    <property type="entry name" value="PucR C-terminal helix-turn-helix domain"/>
    <property type="match status" value="1"/>
</dbReference>
<dbReference type="Proteomes" id="UP000595847">
    <property type="component" value="Chromosome"/>
</dbReference>
<keyword evidence="5" id="KW-1185">Reference proteome</keyword>
<dbReference type="SUPFAM" id="SSF46689">
    <property type="entry name" value="Homeodomain-like"/>
    <property type="match status" value="1"/>
</dbReference>
<evidence type="ECO:0000259" key="1">
    <source>
        <dbReference type="Pfam" id="PF13556"/>
    </source>
</evidence>
<name>A0A7T5EI47_9BACL</name>
<organism evidence="2 4">
    <name type="scientific">Brevibacillus composti</name>
    <dbReference type="NCBI Taxonomy" id="2796470"/>
    <lineage>
        <taxon>Bacteria</taxon>
        <taxon>Bacillati</taxon>
        <taxon>Bacillota</taxon>
        <taxon>Bacilli</taxon>
        <taxon>Bacillales</taxon>
        <taxon>Paenibacillaceae</taxon>
        <taxon>Brevibacillus</taxon>
    </lineage>
</organism>
<dbReference type="AlphaFoldDB" id="A0A7T5EI47"/>
<dbReference type="PANTHER" id="PTHR33744:SF16">
    <property type="entry name" value="CARBOHYDRATE DIACID REGULATOR"/>
    <property type="match status" value="1"/>
</dbReference>
<accession>A0A7T5EI47</accession>
<dbReference type="KEGG" id="bcop:JD108_13930"/>
<dbReference type="InterPro" id="IPR009057">
    <property type="entry name" value="Homeodomain-like_sf"/>
</dbReference>
<protein>
    <submittedName>
        <fullName evidence="2">Helix-turn-helix domain-containing protein</fullName>
    </submittedName>
</protein>
<evidence type="ECO:0000313" key="2">
    <source>
        <dbReference type="EMBL" id="QQE73029.1"/>
    </source>
</evidence>
<sequence>MNKHWYQKTEQIRQATGLPISCLTGSEEAVGKQWLELESSGWETVVIVGTAEEMCRIAILGQAWPEASRALLSLFFDAPVRANNQPLKARLTEWLSKVAAGQPAPPPEGLDMQWPWQEPRQPFLLERSHEDAASLWSSLLPILRDFFQGVSPSHFILQPSCLLLAVPVSSLGKALDPEARMEWAFSLHDLISTECMENVRVIAGEPIDQPALMGLAVSKCVALLEALRKYRPKTMVACTEDYPLERWITQLPPETVATLRRSLEAMMPLPALNAEQAETLEAFFSQHLNSSETARQLFLHRSTLIYRLDKLTEQTGLDPRRFSEAVLLQLLLLFRQK</sequence>
<evidence type="ECO:0000313" key="4">
    <source>
        <dbReference type="Proteomes" id="UP000595847"/>
    </source>
</evidence>
<dbReference type="InterPro" id="IPR042070">
    <property type="entry name" value="PucR_C-HTH_sf"/>
</dbReference>
<gene>
    <name evidence="2" type="ORF">JD108_13930</name>
    <name evidence="3" type="ORF">KDJ56_13875</name>
</gene>
<dbReference type="Pfam" id="PF13556">
    <property type="entry name" value="HTH_30"/>
    <property type="match status" value="1"/>
</dbReference>
<dbReference type="EMBL" id="CP066308">
    <property type="protein sequence ID" value="QQE73029.1"/>
    <property type="molecule type" value="Genomic_DNA"/>
</dbReference>
<dbReference type="PANTHER" id="PTHR33744">
    <property type="entry name" value="CARBOHYDRATE DIACID REGULATOR"/>
    <property type="match status" value="1"/>
</dbReference>
<dbReference type="InterPro" id="IPR025736">
    <property type="entry name" value="PucR_C-HTH_dom"/>
</dbReference>
<dbReference type="EMBL" id="CP073708">
    <property type="protein sequence ID" value="QUO40107.1"/>
    <property type="molecule type" value="Genomic_DNA"/>
</dbReference>
<dbReference type="RefSeq" id="WP_198826661.1">
    <property type="nucleotide sequence ID" value="NZ_CP066308.1"/>
</dbReference>
<dbReference type="Proteomes" id="UP000677234">
    <property type="component" value="Chromosome"/>
</dbReference>
<evidence type="ECO:0000313" key="3">
    <source>
        <dbReference type="EMBL" id="QUO40107.1"/>
    </source>
</evidence>
<feature type="domain" description="PucR C-terminal helix-turn-helix" evidence="1">
    <location>
        <begin position="277"/>
        <end position="332"/>
    </location>
</feature>
<reference evidence="2 4" key="1">
    <citation type="submission" date="2020-12" db="EMBL/GenBank/DDBJ databases">
        <title>strain FJAT-54423T represents a novel species of the genus Brevibacillus.</title>
        <authorList>
            <person name="Tang R."/>
        </authorList>
    </citation>
    <scope>NUCLEOTIDE SEQUENCE [LARGE SCALE GENOMIC DNA]</scope>
    <source>
        <strain evidence="2 4">FJAT-54423</strain>
    </source>
</reference>
<reference evidence="3" key="2">
    <citation type="submission" date="2021-04" db="EMBL/GenBank/DDBJ databases">
        <title>Brevibacillus composti FJAT-54423, complete genome.</title>
        <authorList>
            <person name="Tang R."/>
        </authorList>
    </citation>
    <scope>NUCLEOTIDE SEQUENCE</scope>
    <source>
        <strain evidence="3">FJAT-54424</strain>
    </source>
</reference>
<proteinExistence type="predicted"/>